<evidence type="ECO:0000256" key="1">
    <source>
        <dbReference type="SAM" id="Phobius"/>
    </source>
</evidence>
<evidence type="ECO:0000256" key="2">
    <source>
        <dbReference type="SAM" id="SignalP"/>
    </source>
</evidence>
<keyword evidence="2" id="KW-0732">Signal</keyword>
<accession>A0A1G2UMZ5</accession>
<dbReference type="InterPro" id="IPR043993">
    <property type="entry name" value="T4SS_pilin"/>
</dbReference>
<dbReference type="Pfam" id="PF18895">
    <property type="entry name" value="T4SS_pilin"/>
    <property type="match status" value="1"/>
</dbReference>
<dbReference type="AlphaFoldDB" id="A0A1G2UMZ5"/>
<feature type="signal peptide" evidence="2">
    <location>
        <begin position="1"/>
        <end position="18"/>
    </location>
</feature>
<feature type="chain" id="PRO_5009584739" description="Conjugal transfer protein" evidence="2">
    <location>
        <begin position="19"/>
        <end position="114"/>
    </location>
</feature>
<keyword evidence="1" id="KW-0812">Transmembrane</keyword>
<organism evidence="3 4">
    <name type="scientific">Candidatus Zambryskibacteria bacterium RIFCSPLOWO2_02_FULL_44_12b</name>
    <dbReference type="NCBI Taxonomy" id="1802772"/>
    <lineage>
        <taxon>Bacteria</taxon>
        <taxon>Candidatus Zambryskiibacteriota</taxon>
    </lineage>
</organism>
<evidence type="ECO:0000313" key="3">
    <source>
        <dbReference type="EMBL" id="OHB10712.1"/>
    </source>
</evidence>
<dbReference type="EMBL" id="MHWP01000010">
    <property type="protein sequence ID" value="OHB10712.1"/>
    <property type="molecule type" value="Genomic_DNA"/>
</dbReference>
<reference evidence="3 4" key="1">
    <citation type="journal article" date="2016" name="Nat. Commun.">
        <title>Thousands of microbial genomes shed light on interconnected biogeochemical processes in an aquifer system.</title>
        <authorList>
            <person name="Anantharaman K."/>
            <person name="Brown C.T."/>
            <person name="Hug L.A."/>
            <person name="Sharon I."/>
            <person name="Castelle C.J."/>
            <person name="Probst A.J."/>
            <person name="Thomas B.C."/>
            <person name="Singh A."/>
            <person name="Wilkins M.J."/>
            <person name="Karaoz U."/>
            <person name="Brodie E.L."/>
            <person name="Williams K.H."/>
            <person name="Hubbard S.S."/>
            <person name="Banfield J.F."/>
        </authorList>
    </citation>
    <scope>NUCLEOTIDE SEQUENCE [LARGE SCALE GENOMIC DNA]</scope>
</reference>
<dbReference type="Proteomes" id="UP000177202">
    <property type="component" value="Unassembled WGS sequence"/>
</dbReference>
<feature type="transmembrane region" description="Helical" evidence="1">
    <location>
        <begin position="75"/>
        <end position="95"/>
    </location>
</feature>
<proteinExistence type="predicted"/>
<evidence type="ECO:0000313" key="4">
    <source>
        <dbReference type="Proteomes" id="UP000177202"/>
    </source>
</evidence>
<comment type="caution">
    <text evidence="3">The sequence shown here is derived from an EMBL/GenBank/DDBJ whole genome shotgun (WGS) entry which is preliminary data.</text>
</comment>
<name>A0A1G2UMZ5_9BACT</name>
<feature type="transmembrane region" description="Helical" evidence="1">
    <location>
        <begin position="34"/>
        <end position="55"/>
    </location>
</feature>
<evidence type="ECO:0008006" key="5">
    <source>
        <dbReference type="Google" id="ProtNLM"/>
    </source>
</evidence>
<dbReference type="STRING" id="1802772.A3H60_00860"/>
<keyword evidence="1" id="KW-0472">Membrane</keyword>
<gene>
    <name evidence="3" type="ORF">A3H60_00860</name>
</gene>
<sequence length="114" mass="12057">MKKVIIAALALAPALASAQTLGNLETLVRSIGRLVDIALPIVVGIALLAFFWGLVKYIFAQGNEESKADAKKIMLWGVIALFVMVAVWGLVQFIGNALGIQQGQTITVPTVPGL</sequence>
<protein>
    <recommendedName>
        <fullName evidence="5">Conjugal transfer protein</fullName>
    </recommendedName>
</protein>
<keyword evidence="1" id="KW-1133">Transmembrane helix</keyword>